<gene>
    <name evidence="1" type="ORF">var098</name>
</gene>
<name>I3PCR8_9BURK</name>
<sequence>MDGQIIPLGLVRKEAKKAAQKQDCPHAASPWPVGTAAGQLFVQEFHAARALAQASDRLRQEGQAVA</sequence>
<reference evidence="1" key="1">
    <citation type="submission" date="2011-09" db="EMBL/GenBank/DDBJ databases">
        <title>A novel amdA gene encoded by the newly isolated Variovorax sp. HH01 strain defines a novel class of cofactor-less aryl malonic acid decarboxylase.</title>
        <authorList>
            <person name="Horn S."/>
            <person name="Maimanakos J."/>
            <person name="Streit W.R."/>
        </authorList>
    </citation>
    <scope>NUCLEOTIDE SEQUENCE</scope>
    <source>
        <strain evidence="1">HH01</strain>
    </source>
</reference>
<protein>
    <submittedName>
        <fullName evidence="1">Uncharacterized protein</fullName>
    </submittedName>
</protein>
<accession>I3PCR8</accession>
<proteinExistence type="predicted"/>
<organism evidence="1">
    <name type="scientific">Variovorax sp. HH01</name>
    <dbReference type="NCBI Taxonomy" id="1084736"/>
    <lineage>
        <taxon>Bacteria</taxon>
        <taxon>Pseudomonadati</taxon>
        <taxon>Pseudomonadota</taxon>
        <taxon>Betaproteobacteria</taxon>
        <taxon>Burkholderiales</taxon>
        <taxon>Comamonadaceae</taxon>
        <taxon>Variovorax</taxon>
    </lineage>
</organism>
<evidence type="ECO:0000313" key="1">
    <source>
        <dbReference type="EMBL" id="AER23975.1"/>
    </source>
</evidence>
<dbReference type="AlphaFoldDB" id="I3PCR8"/>
<dbReference type="EMBL" id="JN646852">
    <property type="protein sequence ID" value="AER23975.1"/>
    <property type="molecule type" value="Genomic_DNA"/>
</dbReference>